<keyword evidence="1" id="KW-1003">Cell membrane</keyword>
<keyword evidence="2" id="KW-0132">Cell division</keyword>
<name>A0A936TDZ5_9ACTN</name>
<dbReference type="GO" id="GO:0005886">
    <property type="term" value="C:plasma membrane"/>
    <property type="evidence" value="ECO:0007669"/>
    <property type="project" value="TreeGrafter"/>
</dbReference>
<dbReference type="InterPro" id="IPR050487">
    <property type="entry name" value="FtsQ_DivIB"/>
</dbReference>
<dbReference type="EMBL" id="JADJZA010000008">
    <property type="protein sequence ID" value="MBK9298151.1"/>
    <property type="molecule type" value="Genomic_DNA"/>
</dbReference>
<evidence type="ECO:0000256" key="5">
    <source>
        <dbReference type="ARBA" id="ARBA00023306"/>
    </source>
</evidence>
<keyword evidence="4" id="KW-1133">Transmembrane helix</keyword>
<dbReference type="Proteomes" id="UP000727993">
    <property type="component" value="Unassembled WGS sequence"/>
</dbReference>
<dbReference type="AlphaFoldDB" id="A0A936TDZ5"/>
<comment type="caution">
    <text evidence="6">The sequence shown here is derived from an EMBL/GenBank/DDBJ whole genome shotgun (WGS) entry which is preliminary data.</text>
</comment>
<evidence type="ECO:0000313" key="6">
    <source>
        <dbReference type="EMBL" id="MBK9298151.1"/>
    </source>
</evidence>
<keyword evidence="5" id="KW-0131">Cell cycle</keyword>
<reference evidence="6 7" key="1">
    <citation type="submission" date="2020-10" db="EMBL/GenBank/DDBJ databases">
        <title>Connecting structure to function with the recovery of over 1000 high-quality activated sludge metagenome-assembled genomes encoding full-length rRNA genes using long-read sequencing.</title>
        <authorList>
            <person name="Singleton C.M."/>
            <person name="Petriglieri F."/>
            <person name="Kristensen J.M."/>
            <person name="Kirkegaard R.H."/>
            <person name="Michaelsen T.Y."/>
            <person name="Andersen M.H."/>
            <person name="Karst S.M."/>
            <person name="Dueholm M.S."/>
            <person name="Nielsen P.H."/>
            <person name="Albertsen M."/>
        </authorList>
    </citation>
    <scope>NUCLEOTIDE SEQUENCE [LARGE SCALE GENOMIC DNA]</scope>
    <source>
        <strain evidence="6">Lyne_18-Q3-R50-59_MAXAC.006</strain>
    </source>
</reference>
<organism evidence="6 7">
    <name type="scientific">Candidatus Neomicrothrix subdominans</name>
    <dbReference type="NCBI Taxonomy" id="2954438"/>
    <lineage>
        <taxon>Bacteria</taxon>
        <taxon>Bacillati</taxon>
        <taxon>Actinomycetota</taxon>
        <taxon>Acidimicrobiia</taxon>
        <taxon>Acidimicrobiales</taxon>
        <taxon>Microthrixaceae</taxon>
        <taxon>Candidatus Neomicrothrix</taxon>
    </lineage>
</organism>
<evidence type="ECO:0000256" key="1">
    <source>
        <dbReference type="ARBA" id="ARBA00022475"/>
    </source>
</evidence>
<dbReference type="PANTHER" id="PTHR37820:SF1">
    <property type="entry name" value="CELL DIVISION PROTEIN FTSQ"/>
    <property type="match status" value="1"/>
</dbReference>
<gene>
    <name evidence="6" type="ORF">IPN02_15210</name>
</gene>
<accession>A0A936TDZ5</accession>
<evidence type="ECO:0000256" key="4">
    <source>
        <dbReference type="ARBA" id="ARBA00022989"/>
    </source>
</evidence>
<evidence type="ECO:0000256" key="2">
    <source>
        <dbReference type="ARBA" id="ARBA00022618"/>
    </source>
</evidence>
<evidence type="ECO:0000256" key="3">
    <source>
        <dbReference type="ARBA" id="ARBA00022692"/>
    </source>
</evidence>
<keyword evidence="4" id="KW-0472">Membrane</keyword>
<dbReference type="GO" id="GO:0051301">
    <property type="term" value="P:cell division"/>
    <property type="evidence" value="ECO:0007669"/>
    <property type="project" value="UniProtKB-KW"/>
</dbReference>
<sequence length="252" mass="25649">MRARRIGVSRGRARRRLRLLIGATGVAALLIGALVVYASPLFGIKEIEVKGVNDASAAEIAAVLEDFMGTPVARVDDAELTDAVAALPGMGDAAVDVSMGGTVTVTVSDNRAVAYAPTTDGTAALVGPTGRVLSLAETPPQDLVRLEATLEPSVGGAVPRPVGPAVDVAAALSPDLVAVTESVGADDDGVELALVRGVRAQVGSTDDLPRKLASIATLMSTEVEADCLERIDVSETARTTVRRDSACTGAPA</sequence>
<evidence type="ECO:0000313" key="7">
    <source>
        <dbReference type="Proteomes" id="UP000727993"/>
    </source>
</evidence>
<dbReference type="PANTHER" id="PTHR37820">
    <property type="entry name" value="CELL DIVISION PROTEIN DIVIB"/>
    <property type="match status" value="1"/>
</dbReference>
<keyword evidence="3" id="KW-0812">Transmembrane</keyword>
<protein>
    <submittedName>
        <fullName evidence="6">FtsQ-type POTRA domain-containing protein</fullName>
    </submittedName>
</protein>
<proteinExistence type="predicted"/>